<evidence type="ECO:0000313" key="3">
    <source>
        <dbReference type="Proteomes" id="UP001209878"/>
    </source>
</evidence>
<feature type="region of interest" description="Disordered" evidence="1">
    <location>
        <begin position="45"/>
        <end position="136"/>
    </location>
</feature>
<sequence length="250" mass="27734">MSPQSSSPSQCHRRGTQLELAHWNWVSLHDAATTIWSHRHSPTTIWSQGHSPTTTWSQGHYNNNPESGAPQQQPGVRGTTTTTWSQGHYNNNLESGALKTTRSQGHPNNNLESGALQQQPGVRGTPTTTWSQGHYNNNLESGALQQQLGDGWYFYNNLELGGRLEPIHRPVSGLSDSPWKHSQSSLCSGSRDLMGNESEQRHVRWRGTGTVSLGGLSKHRLVHAVFTWHGLLPVHTLTSIYSLTYIHTVP</sequence>
<name>A0AAD9NV97_RIDPI</name>
<dbReference type="Proteomes" id="UP001209878">
    <property type="component" value="Unassembled WGS sequence"/>
</dbReference>
<dbReference type="EMBL" id="JAODUO010000298">
    <property type="protein sequence ID" value="KAK2183730.1"/>
    <property type="molecule type" value="Genomic_DNA"/>
</dbReference>
<organism evidence="2 3">
    <name type="scientific">Ridgeia piscesae</name>
    <name type="common">Tubeworm</name>
    <dbReference type="NCBI Taxonomy" id="27915"/>
    <lineage>
        <taxon>Eukaryota</taxon>
        <taxon>Metazoa</taxon>
        <taxon>Spiralia</taxon>
        <taxon>Lophotrochozoa</taxon>
        <taxon>Annelida</taxon>
        <taxon>Polychaeta</taxon>
        <taxon>Sedentaria</taxon>
        <taxon>Canalipalpata</taxon>
        <taxon>Sabellida</taxon>
        <taxon>Siboglinidae</taxon>
        <taxon>Ridgeia</taxon>
    </lineage>
</organism>
<reference evidence="2" key="1">
    <citation type="journal article" date="2023" name="Mol. Biol. Evol.">
        <title>Third-Generation Sequencing Reveals the Adaptive Role of the Epigenome in Three Deep-Sea Polychaetes.</title>
        <authorList>
            <person name="Perez M."/>
            <person name="Aroh O."/>
            <person name="Sun Y."/>
            <person name="Lan Y."/>
            <person name="Juniper S.K."/>
            <person name="Young C.R."/>
            <person name="Angers B."/>
            <person name="Qian P.Y."/>
        </authorList>
    </citation>
    <scope>NUCLEOTIDE SEQUENCE</scope>
    <source>
        <strain evidence="2">R07B-5</strain>
    </source>
</reference>
<keyword evidence="3" id="KW-1185">Reference proteome</keyword>
<accession>A0AAD9NV97</accession>
<evidence type="ECO:0000313" key="2">
    <source>
        <dbReference type="EMBL" id="KAK2183730.1"/>
    </source>
</evidence>
<gene>
    <name evidence="2" type="ORF">NP493_298g02040</name>
</gene>
<evidence type="ECO:0000256" key="1">
    <source>
        <dbReference type="SAM" id="MobiDB-lite"/>
    </source>
</evidence>
<proteinExistence type="predicted"/>
<dbReference type="AlphaFoldDB" id="A0AAD9NV97"/>
<comment type="caution">
    <text evidence="2">The sequence shown here is derived from an EMBL/GenBank/DDBJ whole genome shotgun (WGS) entry which is preliminary data.</text>
</comment>
<protein>
    <submittedName>
        <fullName evidence="2">Uncharacterized protein</fullName>
    </submittedName>
</protein>